<name>T1API3_9ZZZZ</name>
<reference evidence="2" key="2">
    <citation type="journal article" date="2014" name="ISME J.">
        <title>Microbial stratification in low pH oxic and suboxic macroscopic growths along an acid mine drainage.</title>
        <authorList>
            <person name="Mendez-Garcia C."/>
            <person name="Mesa V."/>
            <person name="Sprenger R.R."/>
            <person name="Richter M."/>
            <person name="Diez M.S."/>
            <person name="Solano J."/>
            <person name="Bargiela R."/>
            <person name="Golyshina O.V."/>
            <person name="Manteca A."/>
            <person name="Ramos J.L."/>
            <person name="Gallego J.R."/>
            <person name="Llorente I."/>
            <person name="Martins Dos Santos V.A."/>
            <person name="Jensen O.N."/>
            <person name="Pelaez A.I."/>
            <person name="Sanchez J."/>
            <person name="Ferrer M."/>
        </authorList>
    </citation>
    <scope>NUCLEOTIDE SEQUENCE</scope>
</reference>
<protein>
    <submittedName>
        <fullName evidence="2">TPR repeat-containing protein</fullName>
    </submittedName>
</protein>
<dbReference type="EMBL" id="AUZX01011213">
    <property type="protein sequence ID" value="EQD43995.1"/>
    <property type="molecule type" value="Genomic_DNA"/>
</dbReference>
<gene>
    <name evidence="2" type="ORF">B1A_15280</name>
</gene>
<feature type="non-terminal residue" evidence="2">
    <location>
        <position position="1"/>
    </location>
</feature>
<dbReference type="SUPFAM" id="SSF48452">
    <property type="entry name" value="TPR-like"/>
    <property type="match status" value="1"/>
</dbReference>
<evidence type="ECO:0000256" key="1">
    <source>
        <dbReference type="SAM" id="MobiDB-lite"/>
    </source>
</evidence>
<sequence>QQGQTQKALDMLSRMPAPSSERLEQRTLAQEQIQRDAGDDQGAFDTLSQALATLPDSTDLLYERAIVADKLNRFDVLEKDLRRVIALRPDYAHAYNALGYSMAERNIRLDEAGDLIRKALSLSPDDPFIIDSLGWVQYREGHFHESVDTLKRAFAADPDPEIASHLGEAL</sequence>
<comment type="caution">
    <text evidence="2">The sequence shown here is derived from an EMBL/GenBank/DDBJ whole genome shotgun (WGS) entry which is preliminary data.</text>
</comment>
<dbReference type="InterPro" id="IPR011990">
    <property type="entry name" value="TPR-like_helical_dom_sf"/>
</dbReference>
<dbReference type="AlphaFoldDB" id="T1API3"/>
<organism evidence="2">
    <name type="scientific">mine drainage metagenome</name>
    <dbReference type="NCBI Taxonomy" id="410659"/>
    <lineage>
        <taxon>unclassified sequences</taxon>
        <taxon>metagenomes</taxon>
        <taxon>ecological metagenomes</taxon>
    </lineage>
</organism>
<evidence type="ECO:0000313" key="2">
    <source>
        <dbReference type="EMBL" id="EQD43995.1"/>
    </source>
</evidence>
<reference evidence="2" key="1">
    <citation type="submission" date="2013-08" db="EMBL/GenBank/DDBJ databases">
        <authorList>
            <person name="Mendez C."/>
            <person name="Richter M."/>
            <person name="Ferrer M."/>
            <person name="Sanchez J."/>
        </authorList>
    </citation>
    <scope>NUCLEOTIDE SEQUENCE</scope>
</reference>
<dbReference type="Pfam" id="PF13432">
    <property type="entry name" value="TPR_16"/>
    <property type="match status" value="1"/>
</dbReference>
<accession>T1API3</accession>
<feature type="non-terminal residue" evidence="2">
    <location>
        <position position="170"/>
    </location>
</feature>
<feature type="region of interest" description="Disordered" evidence="1">
    <location>
        <begin position="1"/>
        <end position="39"/>
    </location>
</feature>
<dbReference type="Gene3D" id="1.25.40.10">
    <property type="entry name" value="Tetratricopeptide repeat domain"/>
    <property type="match status" value="1"/>
</dbReference>
<proteinExistence type="predicted"/>